<evidence type="ECO:0000259" key="3">
    <source>
        <dbReference type="PROSITE" id="PS51832"/>
    </source>
</evidence>
<dbReference type="Pfam" id="PF13487">
    <property type="entry name" value="HD_5"/>
    <property type="match status" value="1"/>
</dbReference>
<dbReference type="InterPro" id="IPR037522">
    <property type="entry name" value="HD_GYP_dom"/>
</dbReference>
<dbReference type="InterPro" id="IPR052020">
    <property type="entry name" value="Cyclic_di-GMP/3'3'-cGAMP_PDE"/>
</dbReference>
<dbReference type="PROSITE" id="PS51832">
    <property type="entry name" value="HD_GYP"/>
    <property type="match status" value="1"/>
</dbReference>
<dbReference type="InterPro" id="IPR011006">
    <property type="entry name" value="CheY-like_superfamily"/>
</dbReference>
<dbReference type="SMART" id="SM00471">
    <property type="entry name" value="HDc"/>
    <property type="match status" value="1"/>
</dbReference>
<dbReference type="InterPro" id="IPR001789">
    <property type="entry name" value="Sig_transdc_resp-reg_receiver"/>
</dbReference>
<accession>A0A2K8KWA1</accession>
<dbReference type="Pfam" id="PF11849">
    <property type="entry name" value="DUF3369"/>
    <property type="match status" value="1"/>
</dbReference>
<feature type="domain" description="Response regulatory" evidence="2">
    <location>
        <begin position="28"/>
        <end position="152"/>
    </location>
</feature>
<dbReference type="AlphaFoldDB" id="A0A2K8KWA1"/>
<evidence type="ECO:0000259" key="2">
    <source>
        <dbReference type="PROSITE" id="PS50110"/>
    </source>
</evidence>
<dbReference type="SUPFAM" id="SSF52172">
    <property type="entry name" value="CheY-like"/>
    <property type="match status" value="1"/>
</dbReference>
<dbReference type="Gene3D" id="1.10.3210.10">
    <property type="entry name" value="Hypothetical protein af1432"/>
    <property type="match status" value="1"/>
</dbReference>
<keyword evidence="1" id="KW-0597">Phosphoprotein</keyword>
<dbReference type="Proteomes" id="UP000229757">
    <property type="component" value="Chromosome"/>
</dbReference>
<name>A0A2K8KWA1_9GAMM</name>
<keyword evidence="5" id="KW-1185">Reference proteome</keyword>
<feature type="modified residue" description="4-aspartylphosphate" evidence="1">
    <location>
        <position position="83"/>
    </location>
</feature>
<dbReference type="InterPro" id="IPR003607">
    <property type="entry name" value="HD/PDEase_dom"/>
</dbReference>
<dbReference type="CDD" id="cd00077">
    <property type="entry name" value="HDc"/>
    <property type="match status" value="1"/>
</dbReference>
<feature type="domain" description="HD-GYP" evidence="3">
    <location>
        <begin position="316"/>
        <end position="513"/>
    </location>
</feature>
<dbReference type="PANTHER" id="PTHR45228">
    <property type="entry name" value="CYCLIC DI-GMP PHOSPHODIESTERASE TM_0186-RELATED"/>
    <property type="match status" value="1"/>
</dbReference>
<evidence type="ECO:0000256" key="1">
    <source>
        <dbReference type="PROSITE-ProRule" id="PRU00169"/>
    </source>
</evidence>
<dbReference type="PROSITE" id="PS50110">
    <property type="entry name" value="RESPONSE_REGULATORY"/>
    <property type="match status" value="1"/>
</dbReference>
<reference evidence="4 5" key="1">
    <citation type="journal article" date="2017" name="Environ. Microbiol.">
        <title>Genomic and physiological analyses of 'Reinekea forsetii' reveal a versatile opportunistic lifestyle during spring algae blooms.</title>
        <authorList>
            <person name="Avci B."/>
            <person name="Hahnke R.L."/>
            <person name="Chafee M."/>
            <person name="Fischer T."/>
            <person name="Gruber-Vodicka H."/>
            <person name="Tegetmeyer H.E."/>
            <person name="Harder J."/>
            <person name="Fuchs B.M."/>
            <person name="Amann R.I."/>
            <person name="Teeling H."/>
        </authorList>
    </citation>
    <scope>NUCLEOTIDE SEQUENCE [LARGE SCALE GENOMIC DNA]</scope>
    <source>
        <strain evidence="4 5">Hel1_31_D35</strain>
    </source>
</reference>
<evidence type="ECO:0000313" key="5">
    <source>
        <dbReference type="Proteomes" id="UP000229757"/>
    </source>
</evidence>
<evidence type="ECO:0000313" key="4">
    <source>
        <dbReference type="EMBL" id="ATX77971.1"/>
    </source>
</evidence>
<dbReference type="EMBL" id="CP011797">
    <property type="protein sequence ID" value="ATX77971.1"/>
    <property type="molecule type" value="Genomic_DNA"/>
</dbReference>
<dbReference type="PANTHER" id="PTHR45228:SF9">
    <property type="entry name" value="3'3'-CGAMP-SPECIFIC PHOSPHODIESTERASE 2"/>
    <property type="match status" value="1"/>
</dbReference>
<protein>
    <submittedName>
        <fullName evidence="4">Response regulator</fullName>
    </submittedName>
</protein>
<proteinExistence type="predicted"/>
<dbReference type="InterPro" id="IPR021800">
    <property type="entry name" value="DUF3369"/>
</dbReference>
<dbReference type="KEGG" id="rfo:REIFOR_02850"/>
<sequence>MPKPMTRMIFSADTLPPLTSEPPCEPWHILIVDDEPSVHDVTRLTLNRLELFGQPVKLHSAFSAAEARLMLESDTQYCLAFVDVVMETPHAGLELVEWIRNDRMNGAIRLILRTGQAGMAPESDVIRNYDINDYKSKTELTAQGLATCVFNAVRGYKDITTIGSQLAAFRQLIDTSAGLLKLDSLDLMASSALQGLLSILQLERSTLYLARRQHSLFAESIDTLLSCGNGAQQCVSSGLEGLPEAIRARIEQTFSDQSTVASAQDFVGYFATGQDAAVVLWVEYPADESHFRAGLIELYASQLVLIFENLMRQNQLASNQKELMYIVGDAIEARSLETGSHVKRVALICEFFAQQLALPREFIEAIKIAAPLHDIGKIAISEAILHKPGKFTSDEWAIMQTHAAIGGQILEQSKLPVACLGARLARWHHENWDGSGYPDGLVGDKIPMEARIMAMADVFDALGSQRSYKEPWHNEAILAYIVNQSGIKFDPDLVDILRLNIDELVLLRNQIPD</sequence>
<dbReference type="Gene3D" id="3.40.50.2300">
    <property type="match status" value="1"/>
</dbReference>
<gene>
    <name evidence="4" type="ORF">REIFOR_02850</name>
</gene>
<dbReference type="SUPFAM" id="SSF109604">
    <property type="entry name" value="HD-domain/PDEase-like"/>
    <property type="match status" value="1"/>
</dbReference>
<dbReference type="GO" id="GO:0008081">
    <property type="term" value="F:phosphoric diester hydrolase activity"/>
    <property type="evidence" value="ECO:0007669"/>
    <property type="project" value="UniProtKB-ARBA"/>
</dbReference>
<organism evidence="4 5">
    <name type="scientific">Reinekea forsetii</name>
    <dbReference type="NCBI Taxonomy" id="1336806"/>
    <lineage>
        <taxon>Bacteria</taxon>
        <taxon>Pseudomonadati</taxon>
        <taxon>Pseudomonadota</taxon>
        <taxon>Gammaproteobacteria</taxon>
        <taxon>Oceanospirillales</taxon>
        <taxon>Saccharospirillaceae</taxon>
        <taxon>Reinekea</taxon>
    </lineage>
</organism>
<dbReference type="GO" id="GO:0000160">
    <property type="term" value="P:phosphorelay signal transduction system"/>
    <property type="evidence" value="ECO:0007669"/>
    <property type="project" value="InterPro"/>
</dbReference>